<dbReference type="InterPro" id="IPR024775">
    <property type="entry name" value="DinB-like"/>
</dbReference>
<evidence type="ECO:0008006" key="8">
    <source>
        <dbReference type="Google" id="ProtNLM"/>
    </source>
</evidence>
<dbReference type="PANTHER" id="PTHR23150:SF36">
    <property type="entry name" value="HERCYNINE OXYGENASE"/>
    <property type="match status" value="1"/>
</dbReference>
<keyword evidence="2" id="KW-0408">Iron</keyword>
<dbReference type="Pfam" id="PF12867">
    <property type="entry name" value="DinB_2"/>
    <property type="match status" value="1"/>
</dbReference>
<evidence type="ECO:0000256" key="1">
    <source>
        <dbReference type="ARBA" id="ARBA00023002"/>
    </source>
</evidence>
<dbReference type="InterPro" id="IPR042095">
    <property type="entry name" value="SUMF_sf"/>
</dbReference>
<keyword evidence="7" id="KW-1185">Reference proteome</keyword>
<dbReference type="EMBL" id="LXQD01000153">
    <property type="protein sequence ID" value="RCJ35337.1"/>
    <property type="molecule type" value="Genomic_DNA"/>
</dbReference>
<gene>
    <name evidence="6" type="ORF">A6770_16050</name>
</gene>
<dbReference type="SUPFAM" id="SSF56436">
    <property type="entry name" value="C-type lectin-like"/>
    <property type="match status" value="1"/>
</dbReference>
<feature type="domain" description="Sulfatase-modifying factor enzyme-like" evidence="4">
    <location>
        <begin position="183"/>
        <end position="428"/>
    </location>
</feature>
<dbReference type="SUPFAM" id="SSF109854">
    <property type="entry name" value="DinB/YfiT-like putative metalloenzymes"/>
    <property type="match status" value="1"/>
</dbReference>
<dbReference type="InterPro" id="IPR016187">
    <property type="entry name" value="CTDL_fold"/>
</dbReference>
<organism evidence="6 7">
    <name type="scientific">Nostoc minutum NIES-26</name>
    <dbReference type="NCBI Taxonomy" id="1844469"/>
    <lineage>
        <taxon>Bacteria</taxon>
        <taxon>Bacillati</taxon>
        <taxon>Cyanobacteriota</taxon>
        <taxon>Cyanophyceae</taxon>
        <taxon>Nostocales</taxon>
        <taxon>Nostocaceae</taxon>
        <taxon>Nostoc</taxon>
    </lineage>
</organism>
<dbReference type="InterPro" id="IPR051043">
    <property type="entry name" value="Sulfatase_Mod_Factor_Kinase"/>
</dbReference>
<evidence type="ECO:0000256" key="3">
    <source>
        <dbReference type="ARBA" id="ARBA00037882"/>
    </source>
</evidence>
<dbReference type="Pfam" id="PF03781">
    <property type="entry name" value="FGE-sulfatase"/>
    <property type="match status" value="1"/>
</dbReference>
<comment type="pathway">
    <text evidence="3">Amino-acid biosynthesis; ergothioneine biosynthesis.</text>
</comment>
<evidence type="ECO:0000313" key="7">
    <source>
        <dbReference type="Proteomes" id="UP000252107"/>
    </source>
</evidence>
<dbReference type="InterPro" id="IPR005532">
    <property type="entry name" value="SUMF_dom"/>
</dbReference>
<protein>
    <recommendedName>
        <fullName evidence="8">Ergothioneine biosynthesis protein EgtB</fullName>
    </recommendedName>
</protein>
<dbReference type="Proteomes" id="UP000252107">
    <property type="component" value="Unassembled WGS sequence"/>
</dbReference>
<accession>A0A367RFL6</accession>
<keyword evidence="1" id="KW-0560">Oxidoreductase</keyword>
<dbReference type="PANTHER" id="PTHR23150">
    <property type="entry name" value="SULFATASE MODIFYING FACTOR 1, 2"/>
    <property type="match status" value="1"/>
</dbReference>
<comment type="caution">
    <text evidence="6">The sequence shown here is derived from an EMBL/GenBank/DDBJ whole genome shotgun (WGS) entry which is preliminary data.</text>
</comment>
<evidence type="ECO:0000313" key="6">
    <source>
        <dbReference type="EMBL" id="RCJ35337.1"/>
    </source>
</evidence>
<evidence type="ECO:0000256" key="2">
    <source>
        <dbReference type="ARBA" id="ARBA00023004"/>
    </source>
</evidence>
<name>A0A367RFL6_9NOSO</name>
<feature type="domain" description="DinB-like" evidence="5">
    <location>
        <begin position="18"/>
        <end position="141"/>
    </location>
</feature>
<sequence length="432" mass="50199">MISKLSKSSVKEAIIYALYEGRPKTLKLFEDMDEATFRSQPHPDFSPVGWHLGHIAYTESLWLLEYSASLPCLFPQYRKLFAADGLPKSERVQLPNLGEIHDYLNTVREKVLEHLKVADIEQHESLWRFLIQHESQHCEIISFVLELVRRQELVVSCQLSVVLSSSAPPASPAPLPLCPPTFTEMIQIPAGEFEQGNDSIDALDNERPAHKVYLDTYWIDRYPVTCEQYRRFTEAGGYQNPRWWSEAGWQWLQTEQVTKPLYWCDARTYDYHPVYGVSWYEAEAYAQFVGKRLPTEAEWEKAASWDAKAKRRRTYPWGDEPPTAQSQNCNCDRLIGKTTAVDAYPTGQSAYGLYDTMGNVWEWTGSWFDGYKDFQSYPYKGYSQVYFDHKHRVLKGGSWATRPWALRSSFRNWYYPDVRQIFAGFRCAASEC</sequence>
<dbReference type="InterPro" id="IPR034660">
    <property type="entry name" value="DinB/YfiT-like"/>
</dbReference>
<dbReference type="AlphaFoldDB" id="A0A367RFL6"/>
<evidence type="ECO:0000259" key="4">
    <source>
        <dbReference type="Pfam" id="PF03781"/>
    </source>
</evidence>
<dbReference type="Gene3D" id="3.90.1580.10">
    <property type="entry name" value="paralog of FGE (formylglycine-generating enzyme)"/>
    <property type="match status" value="1"/>
</dbReference>
<dbReference type="Gene3D" id="1.20.120.450">
    <property type="entry name" value="dinb family like domain"/>
    <property type="match status" value="1"/>
</dbReference>
<reference evidence="6" key="1">
    <citation type="submission" date="2016-04" db="EMBL/GenBank/DDBJ databases">
        <authorList>
            <person name="Tabuchi Yagui T.R."/>
        </authorList>
    </citation>
    <scope>NUCLEOTIDE SEQUENCE [LARGE SCALE GENOMIC DNA]</scope>
    <source>
        <strain evidence="6">NIES-26</strain>
    </source>
</reference>
<evidence type="ECO:0000259" key="5">
    <source>
        <dbReference type="Pfam" id="PF12867"/>
    </source>
</evidence>
<proteinExistence type="predicted"/>